<evidence type="ECO:0000259" key="3">
    <source>
        <dbReference type="Pfam" id="PF18962"/>
    </source>
</evidence>
<name>A0ABZ2TUE8_9FLAO</name>
<keyword evidence="5" id="KW-1185">Reference proteome</keyword>
<organism evidence="4 5">
    <name type="scientific">Polaribacter marinaquae</name>
    <dbReference type="NCBI Taxonomy" id="1642819"/>
    <lineage>
        <taxon>Bacteria</taxon>
        <taxon>Pseudomonadati</taxon>
        <taxon>Bacteroidota</taxon>
        <taxon>Flavobacteriia</taxon>
        <taxon>Flavobacteriales</taxon>
        <taxon>Flavobacteriaceae</taxon>
    </lineage>
</organism>
<sequence>MKQKYFLKVFCLFILTVFTVNSVNSQTTGDIAFTAFNADGDTDFSLVNLVDLSPNTIIYIKDGSGFITWNTGSNVIKSGSITVFTDVDATLNPLLGVSKGTIEKSGAFNWSASGEAVFVYLGTDKDTPTTYLTGLKNGNLSGELTGTGLTAGVNFMEFNPVSSPDGGFYNGSRSTEALYSNYFNLMIDKNNWTHNTGDGEATLPISKESFTILTTNWLGAISSSWTDPLNWDNGVPNSSSLVIIPDLMPNAPEISTSTNAEVGNLSISEADGLSVLSGSLTVYGNVTVNAGSSLYLESKVTASKTLDAATLILNGSYTSVDDNSFFYFTETFIDDTSEWSLISSPTVGELIDGNTGDGNFAVFNALQQSATNYGIAFYDNSQSDSNLRWDYYSKAEVDVVNTSAVLTMEQGKGYSVLPNSALNSDTAKGNLGFKGDAPTSDVSITITDKTATSGNAFNLVGNPYPAYLPFNTAANSTNLLSENSGVLEEETLWIWDKTTASYITVNQTTTVGTGTNQRPSLYIAPAQSFFVKSSNTGGDFKFKQADQSHQTTGTFNKLENLRPEINLSITNNGRTSNTSIYYYAEKTTGFDNGYDSSIFTGAGDSFTIYTKLVSEESNQKLAIQTLPKSNFDSMVIPVGVNAPADSEITFSANGINLPKEHNIYLEDRLTGTFTLLDTSSNYIATVKTNNTDDRFFIHTKTNEALNVENVLVSNISIFQTSNTNLKLTGFNNEKVNISIFNILGKNVLKKELNIVDTKNVALPNLTSGVYIVKLETLSNSINKKIILE</sequence>
<reference evidence="4 5" key="1">
    <citation type="submission" date="2024-03" db="EMBL/GenBank/DDBJ databases">
        <authorList>
            <person name="Cao K."/>
        </authorList>
    </citation>
    <scope>NUCLEOTIDE SEQUENCE [LARGE SCALE GENOMIC DNA]</scope>
    <source>
        <strain evidence="4 5">MCCC 1K00696</strain>
    </source>
</reference>
<keyword evidence="1 2" id="KW-0732">Signal</keyword>
<evidence type="ECO:0000256" key="1">
    <source>
        <dbReference type="ARBA" id="ARBA00022729"/>
    </source>
</evidence>
<accession>A0ABZ2TUE8</accession>
<feature type="domain" description="Secretion system C-terminal sorting" evidence="3">
    <location>
        <begin position="723"/>
        <end position="786"/>
    </location>
</feature>
<protein>
    <submittedName>
        <fullName evidence="4">T9SS type A sorting domain-containing protein</fullName>
    </submittedName>
</protein>
<evidence type="ECO:0000313" key="4">
    <source>
        <dbReference type="EMBL" id="WYW55474.1"/>
    </source>
</evidence>
<dbReference type="Proteomes" id="UP001491088">
    <property type="component" value="Chromosome"/>
</dbReference>
<dbReference type="Pfam" id="PF18962">
    <property type="entry name" value="Por_Secre_tail"/>
    <property type="match status" value="1"/>
</dbReference>
<evidence type="ECO:0000313" key="5">
    <source>
        <dbReference type="Proteomes" id="UP001491088"/>
    </source>
</evidence>
<dbReference type="RefSeq" id="WP_340932981.1">
    <property type="nucleotide sequence ID" value="NZ_CP150496.1"/>
</dbReference>
<feature type="chain" id="PRO_5046096033" evidence="2">
    <location>
        <begin position="23"/>
        <end position="788"/>
    </location>
</feature>
<evidence type="ECO:0000256" key="2">
    <source>
        <dbReference type="SAM" id="SignalP"/>
    </source>
</evidence>
<gene>
    <name evidence="4" type="ORF">WG950_13160</name>
</gene>
<proteinExistence type="predicted"/>
<dbReference type="InterPro" id="IPR026444">
    <property type="entry name" value="Secre_tail"/>
</dbReference>
<dbReference type="NCBIfam" id="TIGR04183">
    <property type="entry name" value="Por_Secre_tail"/>
    <property type="match status" value="1"/>
</dbReference>
<feature type="signal peptide" evidence="2">
    <location>
        <begin position="1"/>
        <end position="22"/>
    </location>
</feature>
<dbReference type="EMBL" id="CP150496">
    <property type="protein sequence ID" value="WYW55474.1"/>
    <property type="molecule type" value="Genomic_DNA"/>
</dbReference>